<dbReference type="InterPro" id="IPR040452">
    <property type="entry name" value="SfsA_C"/>
</dbReference>
<dbReference type="Pfam" id="PF03749">
    <property type="entry name" value="SfsA"/>
    <property type="match status" value="1"/>
</dbReference>
<dbReference type="OrthoDB" id="9802365at2"/>
<dbReference type="InterPro" id="IPR041465">
    <property type="entry name" value="SfsA_N"/>
</dbReference>
<comment type="caution">
    <text evidence="4">The sequence shown here is derived from an EMBL/GenBank/DDBJ whole genome shotgun (WGS) entry which is preliminary data.</text>
</comment>
<evidence type="ECO:0000259" key="3">
    <source>
        <dbReference type="Pfam" id="PF17746"/>
    </source>
</evidence>
<dbReference type="HAMAP" id="MF_00095">
    <property type="entry name" value="SfsA"/>
    <property type="match status" value="1"/>
</dbReference>
<comment type="similarity">
    <text evidence="1">Belongs to the SfsA family.</text>
</comment>
<dbReference type="PANTHER" id="PTHR30545">
    <property type="entry name" value="SUGAR FERMENTATION STIMULATION PROTEIN A"/>
    <property type="match status" value="1"/>
</dbReference>
<protein>
    <recommendedName>
        <fullName evidence="1">Sugar fermentation stimulation protein homolog</fullName>
    </recommendedName>
</protein>
<dbReference type="GO" id="GO:0003677">
    <property type="term" value="F:DNA binding"/>
    <property type="evidence" value="ECO:0007669"/>
    <property type="project" value="InterPro"/>
</dbReference>
<evidence type="ECO:0000313" key="4">
    <source>
        <dbReference type="EMBL" id="TKB56715.1"/>
    </source>
</evidence>
<dbReference type="Gene3D" id="2.40.50.580">
    <property type="match status" value="1"/>
</dbReference>
<evidence type="ECO:0000256" key="1">
    <source>
        <dbReference type="HAMAP-Rule" id="MF_00095"/>
    </source>
</evidence>
<sequence length="236" mass="26116">MEFSSPLQSATLLKRYKRFLADIELANGEVITIHCANTGAMTGCAEPGDTVWYSTSDNPKRKYPNSWELTQTQAGHFIGINTASANTLAAEAIEQDLLPPLAGFNNIQREVKYGEENSRIDLLLSDERNNLCYVEVKSCTLLQQGQGYFPDTKTVRGQKHIRELMQMVEQGHRAALIFLVQHTGITSVKPAAHLDPKYAELCQQAVAKGVEFYAVSTEISPRGINVMKSLPVITTV</sequence>
<organism evidence="4 5">
    <name type="scientific">Ferrimonas aestuarii</name>
    <dbReference type="NCBI Taxonomy" id="2569539"/>
    <lineage>
        <taxon>Bacteria</taxon>
        <taxon>Pseudomonadati</taxon>
        <taxon>Pseudomonadota</taxon>
        <taxon>Gammaproteobacteria</taxon>
        <taxon>Alteromonadales</taxon>
        <taxon>Ferrimonadaceae</taxon>
        <taxon>Ferrimonas</taxon>
    </lineage>
</organism>
<dbReference type="PANTHER" id="PTHR30545:SF2">
    <property type="entry name" value="SUGAR FERMENTATION STIMULATION PROTEIN A"/>
    <property type="match status" value="1"/>
</dbReference>
<dbReference type="RefSeq" id="WP_136862519.1">
    <property type="nucleotide sequence ID" value="NZ_SWCJ01000003.1"/>
</dbReference>
<proteinExistence type="inferred from homology"/>
<dbReference type="CDD" id="cd22359">
    <property type="entry name" value="SfsA-like_bacterial"/>
    <property type="match status" value="1"/>
</dbReference>
<dbReference type="Proteomes" id="UP000305675">
    <property type="component" value="Unassembled WGS sequence"/>
</dbReference>
<dbReference type="EMBL" id="SWCJ01000003">
    <property type="protein sequence ID" value="TKB56715.1"/>
    <property type="molecule type" value="Genomic_DNA"/>
</dbReference>
<keyword evidence="5" id="KW-1185">Reference proteome</keyword>
<dbReference type="FunFam" id="3.40.1350.60:FF:000001">
    <property type="entry name" value="Sugar fermentation stimulation protein A"/>
    <property type="match status" value="1"/>
</dbReference>
<dbReference type="FunFam" id="2.40.50.580:FF:000001">
    <property type="entry name" value="Sugar fermentation stimulation protein A"/>
    <property type="match status" value="1"/>
</dbReference>
<dbReference type="InterPro" id="IPR005224">
    <property type="entry name" value="SfsA"/>
</dbReference>
<dbReference type="Pfam" id="PF17746">
    <property type="entry name" value="SfsA_N"/>
    <property type="match status" value="1"/>
</dbReference>
<evidence type="ECO:0000259" key="2">
    <source>
        <dbReference type="Pfam" id="PF03749"/>
    </source>
</evidence>
<reference evidence="4 5" key="1">
    <citation type="submission" date="2019-04" db="EMBL/GenBank/DDBJ databases">
        <authorList>
            <person name="Hwang J.C."/>
        </authorList>
    </citation>
    <scope>NUCLEOTIDE SEQUENCE [LARGE SCALE GENOMIC DNA]</scope>
    <source>
        <strain evidence="4 5">IMCC35002</strain>
    </source>
</reference>
<feature type="domain" description="Sugar fermentation stimulation protein C-terminal" evidence="2">
    <location>
        <begin position="85"/>
        <end position="222"/>
    </location>
</feature>
<dbReference type="Gene3D" id="3.40.1350.60">
    <property type="match status" value="1"/>
</dbReference>
<feature type="domain" description="SfsA N-terminal OB" evidence="3">
    <location>
        <begin position="13"/>
        <end position="80"/>
    </location>
</feature>
<evidence type="ECO:0000313" key="5">
    <source>
        <dbReference type="Proteomes" id="UP000305675"/>
    </source>
</evidence>
<gene>
    <name evidence="1 4" type="primary">sfsA</name>
    <name evidence="4" type="ORF">FCL42_06165</name>
</gene>
<dbReference type="AlphaFoldDB" id="A0A4U1BRA3"/>
<dbReference type="NCBIfam" id="TIGR00230">
    <property type="entry name" value="sfsA"/>
    <property type="match status" value="1"/>
</dbReference>
<accession>A0A4U1BRA3</accession>
<name>A0A4U1BRA3_9GAMM</name>